<dbReference type="KEGG" id="knv:Pan216_08390"/>
<dbReference type="Proteomes" id="UP000317093">
    <property type="component" value="Chromosome"/>
</dbReference>
<sequence length="315" mass="34506">MAEYAGWQRYIHVASETQFGTTPGSPTYVYVPVSQYDVGVQRNNRQSELFTGRRQQTKNQLVNRSLQGTLAAPLFGHHAGGQSIAQFFIDKALSAPSGLELDSFLAEISEEGTDDKRHNGLRVNSCQISGQAEGGDITMSLDLIGKDETGGITVQSLSDTSDEPDAFLFADATLSLDADGVGGSSPEDFDFISFQIDIQNNLKPYFVNSKVIEKLPAMQRLVRLTFQIFKIDDTFDALNRSNDDLEYSIELALRGKHGGSASGTYTTATFTFDRIPLETLSMQSSVNELATLSTNWLALKPLSSSNELDVTWSTE</sequence>
<proteinExistence type="predicted"/>
<dbReference type="RefSeq" id="WP_145255159.1">
    <property type="nucleotide sequence ID" value="NZ_CP036279.1"/>
</dbReference>
<dbReference type="Pfam" id="PF18906">
    <property type="entry name" value="Phage_tube_2"/>
    <property type="match status" value="1"/>
</dbReference>
<dbReference type="AlphaFoldDB" id="A0A518AZ78"/>
<reference evidence="1 2" key="1">
    <citation type="submission" date="2019-02" db="EMBL/GenBank/DDBJ databases">
        <title>Deep-cultivation of Planctomycetes and their phenomic and genomic characterization uncovers novel biology.</title>
        <authorList>
            <person name="Wiegand S."/>
            <person name="Jogler M."/>
            <person name="Boedeker C."/>
            <person name="Pinto D."/>
            <person name="Vollmers J."/>
            <person name="Rivas-Marin E."/>
            <person name="Kohn T."/>
            <person name="Peeters S.H."/>
            <person name="Heuer A."/>
            <person name="Rast P."/>
            <person name="Oberbeckmann S."/>
            <person name="Bunk B."/>
            <person name="Jeske O."/>
            <person name="Meyerdierks A."/>
            <person name="Storesund J.E."/>
            <person name="Kallscheuer N."/>
            <person name="Luecker S."/>
            <person name="Lage O.M."/>
            <person name="Pohl T."/>
            <person name="Merkel B.J."/>
            <person name="Hornburger P."/>
            <person name="Mueller R.-W."/>
            <person name="Bruemmer F."/>
            <person name="Labrenz M."/>
            <person name="Spormann A.M."/>
            <person name="Op den Camp H."/>
            <person name="Overmann J."/>
            <person name="Amann R."/>
            <person name="Jetten M.S.M."/>
            <person name="Mascher T."/>
            <person name="Medema M.H."/>
            <person name="Devos D.P."/>
            <person name="Kaster A.-K."/>
            <person name="Ovreas L."/>
            <person name="Rohde M."/>
            <person name="Galperin M.Y."/>
            <person name="Jogler C."/>
        </authorList>
    </citation>
    <scope>NUCLEOTIDE SEQUENCE [LARGE SCALE GENOMIC DNA]</scope>
    <source>
        <strain evidence="1 2">Pan216</strain>
    </source>
</reference>
<dbReference type="EMBL" id="CP036279">
    <property type="protein sequence ID" value="QDU60002.1"/>
    <property type="molecule type" value="Genomic_DNA"/>
</dbReference>
<gene>
    <name evidence="1" type="ORF">Pan216_08390</name>
</gene>
<organism evidence="1 2">
    <name type="scientific">Kolteria novifilia</name>
    <dbReference type="NCBI Taxonomy" id="2527975"/>
    <lineage>
        <taxon>Bacteria</taxon>
        <taxon>Pseudomonadati</taxon>
        <taxon>Planctomycetota</taxon>
        <taxon>Planctomycetia</taxon>
        <taxon>Kolteriales</taxon>
        <taxon>Kolteriaceae</taxon>
        <taxon>Kolteria</taxon>
    </lineage>
</organism>
<name>A0A518AZ78_9BACT</name>
<dbReference type="InterPro" id="IPR044000">
    <property type="entry name" value="Phage_tube_2"/>
</dbReference>
<protein>
    <submittedName>
        <fullName evidence="1">Uncharacterized protein</fullName>
    </submittedName>
</protein>
<accession>A0A518AZ78</accession>
<keyword evidence="2" id="KW-1185">Reference proteome</keyword>
<evidence type="ECO:0000313" key="2">
    <source>
        <dbReference type="Proteomes" id="UP000317093"/>
    </source>
</evidence>
<evidence type="ECO:0000313" key="1">
    <source>
        <dbReference type="EMBL" id="QDU60002.1"/>
    </source>
</evidence>